<dbReference type="RefSeq" id="WP_183663060.1">
    <property type="nucleotide sequence ID" value="NZ_JACIBV010000003.1"/>
</dbReference>
<protein>
    <submittedName>
        <fullName evidence="2">Uncharacterized protein</fullName>
    </submittedName>
</protein>
<evidence type="ECO:0000256" key="1">
    <source>
        <dbReference type="SAM" id="MobiDB-lite"/>
    </source>
</evidence>
<dbReference type="EMBL" id="JACIBV010000003">
    <property type="protein sequence ID" value="MBB3734055.1"/>
    <property type="molecule type" value="Genomic_DNA"/>
</dbReference>
<reference evidence="2 3" key="1">
    <citation type="submission" date="2020-08" db="EMBL/GenBank/DDBJ databases">
        <title>Sequencing the genomes of 1000 actinobacteria strains.</title>
        <authorList>
            <person name="Klenk H.-P."/>
        </authorList>
    </citation>
    <scope>NUCLEOTIDE SEQUENCE [LARGE SCALE GENOMIC DNA]</scope>
    <source>
        <strain evidence="2 3">DSM 44320</strain>
    </source>
</reference>
<dbReference type="Proteomes" id="UP000579945">
    <property type="component" value="Unassembled WGS sequence"/>
</dbReference>
<keyword evidence="3" id="KW-1185">Reference proteome</keyword>
<evidence type="ECO:0000313" key="3">
    <source>
        <dbReference type="Proteomes" id="UP000579945"/>
    </source>
</evidence>
<dbReference type="AlphaFoldDB" id="A0A7W5VKJ6"/>
<comment type="caution">
    <text evidence="2">The sequence shown here is derived from an EMBL/GenBank/DDBJ whole genome shotgun (WGS) entry which is preliminary data.</text>
</comment>
<dbReference type="GeneID" id="95395943"/>
<accession>A0A7W5VKJ6</accession>
<sequence length="632" mass="66460">MSLIEDPAAQITAPPAKRSRWGKRLQPALSPEEQARDLARARLIARLNQIMLPVTGRPDVLATMVWGAPDNTPPAWYDPATATITFNADQVILNDAHPDQIDPTHPLRRFDQPVLIGVSAHEGGHARSEWDLKAIRDRSPSPRVMAIATYLLESWAEAGQLRATPGAAPWLRTAARHILQFPPTDPDADEDYKRARALVAALLVLARVDAGVLQPGDTIAVESIVVATLGQPTVDDLRALWQQALALEDGDVEGLCAIAQRVADVMGWQDEPDDHPAMPGLICHSGGAATGCQGGGLTGGNGPGGSGDSLFDAVSDLAGAVTQDATDEIQAEREAAWQANRPNPHILAAQADEASERAAARQAAQIFADPITCDSSGPLQSLRAPTAAEQAAAAHLAEQLRLAGHRSAAVAWVPHDAPPGRLDPRQAMAAAAQRSRGLPVTAKPFQRRQRTRIPQPFLRMGFAADVSGSMGNTADALACAAWICAQAVRLIGGRTAALAWGSTVTPLIRPGASPSHVPVLSTPEGTVVLPEAIRALDGALSLSESGSGDARLLIIASDGDLAGSDDDDEDPAVISQSLVDRLRRHGCAVLWLCLDGRPRVLDGAVPVEAHDPVSAARAIGQAAAEALRRAGR</sequence>
<organism evidence="2 3">
    <name type="scientific">Nonomuraea dietziae</name>
    <dbReference type="NCBI Taxonomy" id="65515"/>
    <lineage>
        <taxon>Bacteria</taxon>
        <taxon>Bacillati</taxon>
        <taxon>Actinomycetota</taxon>
        <taxon>Actinomycetes</taxon>
        <taxon>Streptosporangiales</taxon>
        <taxon>Streptosporangiaceae</taxon>
        <taxon>Nonomuraea</taxon>
    </lineage>
</organism>
<gene>
    <name evidence="2" type="ORF">FHR33_010008</name>
</gene>
<name>A0A7W5VKJ6_9ACTN</name>
<feature type="region of interest" description="Disordered" evidence="1">
    <location>
        <begin position="1"/>
        <end position="33"/>
    </location>
</feature>
<proteinExistence type="predicted"/>
<evidence type="ECO:0000313" key="2">
    <source>
        <dbReference type="EMBL" id="MBB3734055.1"/>
    </source>
</evidence>